<dbReference type="Gene3D" id="3.20.20.70">
    <property type="entry name" value="Aldolase class I"/>
    <property type="match status" value="1"/>
</dbReference>
<name>A0ABS2ZFB7_9BACL</name>
<dbReference type="PANTHER" id="PTHR36204:SF1">
    <property type="entry name" value="N-ACETYLMANNOSAMINE-6-PHOSPHATE 2-EPIMERASE-RELATED"/>
    <property type="match status" value="1"/>
</dbReference>
<evidence type="ECO:0000256" key="2">
    <source>
        <dbReference type="ARBA" id="ARBA00002147"/>
    </source>
</evidence>
<keyword evidence="9" id="KW-1185">Reference proteome</keyword>
<comment type="caution">
    <text evidence="8">The sequence shown here is derived from an EMBL/GenBank/DDBJ whole genome shotgun (WGS) entry which is preliminary data.</text>
</comment>
<reference evidence="8 9" key="1">
    <citation type="submission" date="2021-01" db="EMBL/GenBank/DDBJ databases">
        <title>Genome Sequencing of Type Strains.</title>
        <authorList>
            <person name="Lemaire J.F."/>
            <person name="Inderbitzin P."/>
            <person name="Collins S.B."/>
            <person name="Wespe N."/>
            <person name="Knight-Connoni V."/>
        </authorList>
    </citation>
    <scope>NUCLEOTIDE SEQUENCE [LARGE SCALE GENOMIC DNA]</scope>
    <source>
        <strain evidence="8 9">DSM 14730</strain>
    </source>
</reference>
<sequence length="245" mass="26571">MVIKLAIKNIFNSIHKGLVVSCQALEGEPLNGSAVMGKMARAAEMGGAAAIRANGVQDILCIKSTVHLPIIGLIKQEYDGSDVYITPTKREVDLLLEADADMIALDATRRQRPNNEQLKDLINQIKKGGALVMADISTLQEGLLAQNLGADCVSTTLSGYTSYSRQLKEPDFTLIRELKEVLSIPVIAEGRISTPKEAKQALEAGAYSVVVGSAITRPQDITKRFVQFIEKDVEKHASYTESKTS</sequence>
<evidence type="ECO:0000256" key="6">
    <source>
        <dbReference type="ARBA" id="ARBA00023277"/>
    </source>
</evidence>
<dbReference type="CDD" id="cd04729">
    <property type="entry name" value="NanE"/>
    <property type="match status" value="1"/>
</dbReference>
<proteinExistence type="inferred from homology"/>
<dbReference type="Pfam" id="PF04131">
    <property type="entry name" value="NanE"/>
    <property type="match status" value="1"/>
</dbReference>
<evidence type="ECO:0000256" key="4">
    <source>
        <dbReference type="ARBA" id="ARBA00007439"/>
    </source>
</evidence>
<dbReference type="RefSeq" id="WP_188400951.1">
    <property type="nucleotide sequence ID" value="NZ_BMCE01000001.1"/>
</dbReference>
<evidence type="ECO:0000256" key="1">
    <source>
        <dbReference type="ARBA" id="ARBA00000056"/>
    </source>
</evidence>
<dbReference type="PANTHER" id="PTHR36204">
    <property type="entry name" value="N-ACETYLMANNOSAMINE-6-PHOSPHATE 2-EPIMERASE-RELATED"/>
    <property type="match status" value="1"/>
</dbReference>
<keyword evidence="5 7" id="KW-0413">Isomerase</keyword>
<dbReference type="EC" id="5.1.3.9" evidence="7"/>
<dbReference type="InterPro" id="IPR011060">
    <property type="entry name" value="RibuloseP-bd_barrel"/>
</dbReference>
<evidence type="ECO:0000313" key="9">
    <source>
        <dbReference type="Proteomes" id="UP001319060"/>
    </source>
</evidence>
<dbReference type="HAMAP" id="MF_01235">
    <property type="entry name" value="ManNAc6P_epimer"/>
    <property type="match status" value="1"/>
</dbReference>
<comment type="pathway">
    <text evidence="3 7">Amino-sugar metabolism; N-acetylneuraminate degradation; D-fructose 6-phosphate from N-acetylneuraminate: step 3/5.</text>
</comment>
<evidence type="ECO:0000313" key="8">
    <source>
        <dbReference type="EMBL" id="MBN3546645.1"/>
    </source>
</evidence>
<dbReference type="EMBL" id="JAFHKS010000044">
    <property type="protein sequence ID" value="MBN3546645.1"/>
    <property type="molecule type" value="Genomic_DNA"/>
</dbReference>
<comment type="similarity">
    <text evidence="4 7">Belongs to the NanE family.</text>
</comment>
<evidence type="ECO:0000256" key="7">
    <source>
        <dbReference type="HAMAP-Rule" id="MF_01235"/>
    </source>
</evidence>
<keyword evidence="6 7" id="KW-0119">Carbohydrate metabolism</keyword>
<dbReference type="Proteomes" id="UP001319060">
    <property type="component" value="Unassembled WGS sequence"/>
</dbReference>
<dbReference type="SUPFAM" id="SSF51366">
    <property type="entry name" value="Ribulose-phoshate binding barrel"/>
    <property type="match status" value="1"/>
</dbReference>
<dbReference type="InterPro" id="IPR013785">
    <property type="entry name" value="Aldolase_TIM"/>
</dbReference>
<evidence type="ECO:0000256" key="5">
    <source>
        <dbReference type="ARBA" id="ARBA00023235"/>
    </source>
</evidence>
<protein>
    <recommendedName>
        <fullName evidence="7">Putative N-acetylmannosamine-6-phosphate 2-epimerase</fullName>
        <ecNumber evidence="7">5.1.3.9</ecNumber>
    </recommendedName>
    <alternativeName>
        <fullName evidence="7">ManNAc-6-P epimerase</fullName>
    </alternativeName>
</protein>
<gene>
    <name evidence="7" type="primary">nanE</name>
    <name evidence="8" type="ORF">JYA64_15160</name>
</gene>
<comment type="function">
    <text evidence="2 7">Converts N-acetylmannosamine-6-phosphate (ManNAc-6-P) to N-acetylglucosamine-6-phosphate (GlcNAc-6-P).</text>
</comment>
<accession>A0ABS2ZFB7</accession>
<dbReference type="InterPro" id="IPR007260">
    <property type="entry name" value="NanE"/>
</dbReference>
<evidence type="ECO:0000256" key="3">
    <source>
        <dbReference type="ARBA" id="ARBA00005081"/>
    </source>
</evidence>
<dbReference type="NCBIfam" id="NF002231">
    <property type="entry name" value="PRK01130.1"/>
    <property type="match status" value="1"/>
</dbReference>
<comment type="catalytic activity">
    <reaction evidence="1 7">
        <text>an N-acyl-D-glucosamine 6-phosphate = an N-acyl-D-mannosamine 6-phosphate</text>
        <dbReference type="Rhea" id="RHEA:23932"/>
        <dbReference type="ChEBI" id="CHEBI:57599"/>
        <dbReference type="ChEBI" id="CHEBI:57666"/>
        <dbReference type="EC" id="5.1.3.9"/>
    </reaction>
</comment>
<organism evidence="8 9">
    <name type="scientific">Fictibacillus barbaricus</name>
    <dbReference type="NCBI Taxonomy" id="182136"/>
    <lineage>
        <taxon>Bacteria</taxon>
        <taxon>Bacillati</taxon>
        <taxon>Bacillota</taxon>
        <taxon>Bacilli</taxon>
        <taxon>Bacillales</taxon>
        <taxon>Fictibacillaceae</taxon>
        <taxon>Fictibacillus</taxon>
    </lineage>
</organism>